<name>A0A1T0A6X3_9GAMM</name>
<dbReference type="Proteomes" id="UP000255279">
    <property type="component" value="Unassembled WGS sequence"/>
</dbReference>
<evidence type="ECO:0000313" key="3">
    <source>
        <dbReference type="EMBL" id="STZ13938.1"/>
    </source>
</evidence>
<reference evidence="3 5" key="2">
    <citation type="submission" date="2018-06" db="EMBL/GenBank/DDBJ databases">
        <authorList>
            <consortium name="Pathogen Informatics"/>
            <person name="Doyle S."/>
        </authorList>
    </citation>
    <scope>NUCLEOTIDE SEQUENCE [LARGE SCALE GENOMIC DNA]</scope>
    <source>
        <strain evidence="3 5">NCTC10293</strain>
    </source>
</reference>
<feature type="region of interest" description="Disordered" evidence="1">
    <location>
        <begin position="69"/>
        <end position="91"/>
    </location>
</feature>
<evidence type="ECO:0008006" key="6">
    <source>
        <dbReference type="Google" id="ProtNLM"/>
    </source>
</evidence>
<dbReference type="PROSITE" id="PS51257">
    <property type="entry name" value="PROKAR_LIPOPROTEIN"/>
    <property type="match status" value="1"/>
</dbReference>
<accession>A0A1T0A6X3</accession>
<evidence type="ECO:0000313" key="2">
    <source>
        <dbReference type="EMBL" id="OOR91329.1"/>
    </source>
</evidence>
<dbReference type="EMBL" id="MUXU01000022">
    <property type="protein sequence ID" value="OOR91329.1"/>
    <property type="molecule type" value="Genomic_DNA"/>
</dbReference>
<protein>
    <recommendedName>
        <fullName evidence="6">Lipoprotein</fullName>
    </recommendedName>
</protein>
<gene>
    <name evidence="2" type="ORF">B0181_03225</name>
    <name evidence="3" type="ORF">NCTC10293_01517</name>
</gene>
<reference evidence="2 4" key="1">
    <citation type="submission" date="2017-02" db="EMBL/GenBank/DDBJ databases">
        <title>Draft genome sequence of Moraxella caviae CCUG 355 type strain.</title>
        <authorList>
            <person name="Engstrom-Jakobsson H."/>
            <person name="Salva-Serra F."/>
            <person name="Thorell K."/>
            <person name="Gonzales-Siles L."/>
            <person name="Karlsson R."/>
            <person name="Boulund F."/>
            <person name="Engstrand L."/>
            <person name="Moore E."/>
        </authorList>
    </citation>
    <scope>NUCLEOTIDE SEQUENCE [LARGE SCALE GENOMIC DNA]</scope>
    <source>
        <strain evidence="2 4">CCUG 355</strain>
    </source>
</reference>
<dbReference type="AlphaFoldDB" id="A0A1T0A6X3"/>
<evidence type="ECO:0000313" key="5">
    <source>
        <dbReference type="Proteomes" id="UP000255279"/>
    </source>
</evidence>
<evidence type="ECO:0000256" key="1">
    <source>
        <dbReference type="SAM" id="MobiDB-lite"/>
    </source>
</evidence>
<proteinExistence type="predicted"/>
<keyword evidence="4" id="KW-1185">Reference proteome</keyword>
<organism evidence="2 4">
    <name type="scientific">Moraxella caviae</name>
    <dbReference type="NCBI Taxonomy" id="34060"/>
    <lineage>
        <taxon>Bacteria</taxon>
        <taxon>Pseudomonadati</taxon>
        <taxon>Pseudomonadota</taxon>
        <taxon>Gammaproteobacteria</taxon>
        <taxon>Moraxellales</taxon>
        <taxon>Moraxellaceae</taxon>
        <taxon>Moraxella</taxon>
    </lineage>
</organism>
<evidence type="ECO:0000313" key="4">
    <source>
        <dbReference type="Proteomes" id="UP000190435"/>
    </source>
</evidence>
<dbReference type="EMBL" id="UGQE01000004">
    <property type="protein sequence ID" value="STZ13938.1"/>
    <property type="molecule type" value="Genomic_DNA"/>
</dbReference>
<dbReference type="Proteomes" id="UP000190435">
    <property type="component" value="Unassembled WGS sequence"/>
</dbReference>
<dbReference type="RefSeq" id="WP_078276047.1">
    <property type="nucleotide sequence ID" value="NZ_CAACXO010000018.1"/>
</dbReference>
<sequence length="91" mass="8799">MKIQAMLGAVLAATLLTACGGSGVKAVDKVAEAEAAAKANAPKAEEIKFADEGTAPVAAAVATADADAETAEATAEAAPAEATVETQEAAQ</sequence>